<keyword evidence="7 8" id="KW-0503">Monooxygenase</keyword>
<evidence type="ECO:0000256" key="2">
    <source>
        <dbReference type="ARBA" id="ARBA00010139"/>
    </source>
</evidence>
<evidence type="ECO:0000256" key="5">
    <source>
        <dbReference type="ARBA" id="ARBA00022857"/>
    </source>
</evidence>
<dbReference type="SUPFAM" id="SSF63825">
    <property type="entry name" value="YWTD domain"/>
    <property type="match status" value="1"/>
</dbReference>
<keyword evidence="4 8" id="KW-0274">FAD</keyword>
<dbReference type="PANTHER" id="PTHR43098:SF3">
    <property type="entry name" value="L-ORNITHINE N(5)-MONOOXYGENASE-RELATED"/>
    <property type="match status" value="1"/>
</dbReference>
<dbReference type="SUPFAM" id="SSF51905">
    <property type="entry name" value="FAD/NAD(P)-binding domain"/>
    <property type="match status" value="1"/>
</dbReference>
<gene>
    <name evidence="9" type="ORF">OTI717_LOCUS24086</name>
</gene>
<comment type="similarity">
    <text evidence="2">Belongs to the FAD-binding monooxygenase family.</text>
</comment>
<evidence type="ECO:0000256" key="7">
    <source>
        <dbReference type="ARBA" id="ARBA00023033"/>
    </source>
</evidence>
<dbReference type="InterPro" id="IPR020946">
    <property type="entry name" value="Flavin_mOase-like"/>
</dbReference>
<dbReference type="GO" id="GO:0050661">
    <property type="term" value="F:NADP binding"/>
    <property type="evidence" value="ECO:0007669"/>
    <property type="project" value="InterPro"/>
</dbReference>
<evidence type="ECO:0000256" key="3">
    <source>
        <dbReference type="ARBA" id="ARBA00022630"/>
    </source>
</evidence>
<dbReference type="InterPro" id="IPR050775">
    <property type="entry name" value="FAD-binding_Monooxygenases"/>
</dbReference>
<sequence length="742" mass="84293">MPESQQNLDDEANATKMIDAVIIGAGFSGLFMLHRLRELGISAYVFEKADGVGGTWYWNCYPGARCDIESLQYSYSFSDKLREEWHWTERYAPQPEILRYLNYVADKFDLRKDIQFETRVTAAVFDKTLGRWNIQTDRGDRVSAKFCIMATGCLSKVNIPDTKGLDTFKGNIYHTGQWPHEVVNFNNYRVAVIGTGSSGIQSIPVIAEQAAHLYVFQRTPNFSVPAFNVPLDTKDEELWNENYEEHRRRILESFSGAELYPMCLNKSATNATPEERQQAYEALWRKGGLPFLRTFNDLLVNKEANDTAAEFQFTIVDAITNNDDPESLWSNEEGNSQNTHRIVPSMATNYSKMPWIYEYNLTSQDTTQFGQGAGINADFMVCLTTNGIVRWKLPLESVPDMESVGISNIVSDRQGYLFYTISWAGGTIVTAKICRVTIAQTSHPLQKCIENFQLFVYIKTLLALNEKYDLLITSVKGNEIELVPAVLNKTALNLLWVNRYFFGAGIHGDYRWDLNMGNIFWIGGDDHLLKFDQKGENQINNVTQLGSFGRDFVLDRQQQIIVRPWQNMSSSPSKFLVSSHDVSIQQIKLRWNWVAPPEIASNADITPPTIDENGTVYMSSMPLAFAIDSRGKTLWTSELATSSEMKKFELASFCITMNSKRRIVYIVSGSSYSHKSNILYFITAIHMDTGKIIKRIDLNLGNDNGVIPKCPVLIGDEMFYFSWLTGQYPQLVPFKVIGIQQL</sequence>
<dbReference type="PANTHER" id="PTHR43098">
    <property type="entry name" value="L-ORNITHINE N(5)-MONOOXYGENASE-RELATED"/>
    <property type="match status" value="1"/>
</dbReference>
<evidence type="ECO:0000256" key="6">
    <source>
        <dbReference type="ARBA" id="ARBA00023002"/>
    </source>
</evidence>
<comment type="caution">
    <text evidence="9">The sequence shown here is derived from an EMBL/GenBank/DDBJ whole genome shotgun (WGS) entry which is preliminary data.</text>
</comment>
<evidence type="ECO:0000313" key="9">
    <source>
        <dbReference type="EMBL" id="CAF3906892.1"/>
    </source>
</evidence>
<evidence type="ECO:0000256" key="4">
    <source>
        <dbReference type="ARBA" id="ARBA00022827"/>
    </source>
</evidence>
<dbReference type="EC" id="1.-.-.-" evidence="8"/>
<proteinExistence type="inferred from homology"/>
<keyword evidence="6 8" id="KW-0560">Oxidoreductase</keyword>
<keyword evidence="3 8" id="KW-0285">Flavoprotein</keyword>
<dbReference type="GO" id="GO:0050660">
    <property type="term" value="F:flavin adenine dinucleotide binding"/>
    <property type="evidence" value="ECO:0007669"/>
    <property type="project" value="InterPro"/>
</dbReference>
<reference evidence="9" key="1">
    <citation type="submission" date="2021-02" db="EMBL/GenBank/DDBJ databases">
        <authorList>
            <person name="Nowell W R."/>
        </authorList>
    </citation>
    <scope>NUCLEOTIDE SEQUENCE</scope>
</reference>
<dbReference type="Proteomes" id="UP000663823">
    <property type="component" value="Unassembled WGS sequence"/>
</dbReference>
<dbReference type="EMBL" id="CAJOAX010004458">
    <property type="protein sequence ID" value="CAF3906892.1"/>
    <property type="molecule type" value="Genomic_DNA"/>
</dbReference>
<dbReference type="Gene3D" id="3.50.50.60">
    <property type="entry name" value="FAD/NAD(P)-binding domain"/>
    <property type="match status" value="1"/>
</dbReference>
<dbReference type="Pfam" id="PF00743">
    <property type="entry name" value="FMO-like"/>
    <property type="match status" value="1"/>
</dbReference>
<dbReference type="InterPro" id="IPR036188">
    <property type="entry name" value="FAD/NAD-bd_sf"/>
</dbReference>
<evidence type="ECO:0000313" key="10">
    <source>
        <dbReference type="Proteomes" id="UP000663823"/>
    </source>
</evidence>
<protein>
    <recommendedName>
        <fullName evidence="8">Flavin-containing monooxygenase</fullName>
        <ecNumber evidence="8">1.-.-.-</ecNumber>
    </recommendedName>
</protein>
<organism evidence="9 10">
    <name type="scientific">Rotaria sordida</name>
    <dbReference type="NCBI Taxonomy" id="392033"/>
    <lineage>
        <taxon>Eukaryota</taxon>
        <taxon>Metazoa</taxon>
        <taxon>Spiralia</taxon>
        <taxon>Gnathifera</taxon>
        <taxon>Rotifera</taxon>
        <taxon>Eurotatoria</taxon>
        <taxon>Bdelloidea</taxon>
        <taxon>Philodinida</taxon>
        <taxon>Philodinidae</taxon>
        <taxon>Rotaria</taxon>
    </lineage>
</organism>
<dbReference type="GO" id="GO:0004499">
    <property type="term" value="F:N,N-dimethylaniline monooxygenase activity"/>
    <property type="evidence" value="ECO:0007669"/>
    <property type="project" value="InterPro"/>
</dbReference>
<accession>A0A819I176</accession>
<name>A0A819I176_9BILA</name>
<keyword evidence="5" id="KW-0521">NADP</keyword>
<dbReference type="PRINTS" id="PR00411">
    <property type="entry name" value="PNDRDTASEI"/>
</dbReference>
<evidence type="ECO:0000256" key="1">
    <source>
        <dbReference type="ARBA" id="ARBA00001974"/>
    </source>
</evidence>
<comment type="similarity">
    <text evidence="8">Belongs to the FMO family.</text>
</comment>
<evidence type="ECO:0000256" key="8">
    <source>
        <dbReference type="RuleBase" id="RU361177"/>
    </source>
</evidence>
<comment type="cofactor">
    <cofactor evidence="1 8">
        <name>FAD</name>
        <dbReference type="ChEBI" id="CHEBI:57692"/>
    </cofactor>
</comment>
<dbReference type="AlphaFoldDB" id="A0A819I176"/>